<dbReference type="InterPro" id="IPR012337">
    <property type="entry name" value="RNaseH-like_sf"/>
</dbReference>
<dbReference type="Proteomes" id="UP000235145">
    <property type="component" value="Unassembled WGS sequence"/>
</dbReference>
<reference evidence="2 3" key="1">
    <citation type="journal article" date="2017" name="Nat. Commun.">
        <title>Genome assembly with in vitro proximity ligation data and whole-genome triplication in lettuce.</title>
        <authorList>
            <person name="Reyes-Chin-Wo S."/>
            <person name="Wang Z."/>
            <person name="Yang X."/>
            <person name="Kozik A."/>
            <person name="Arikit S."/>
            <person name="Song C."/>
            <person name="Xia L."/>
            <person name="Froenicke L."/>
            <person name="Lavelle D.O."/>
            <person name="Truco M.J."/>
            <person name="Xia R."/>
            <person name="Zhu S."/>
            <person name="Xu C."/>
            <person name="Xu H."/>
            <person name="Xu X."/>
            <person name="Cox K."/>
            <person name="Korf I."/>
            <person name="Meyers B.C."/>
            <person name="Michelmore R.W."/>
        </authorList>
    </citation>
    <scope>NUCLEOTIDE SEQUENCE [LARGE SCALE GENOMIC DNA]</scope>
    <source>
        <strain evidence="3">cv. Salinas</strain>
        <tissue evidence="2">Seedlings</tissue>
    </source>
</reference>
<evidence type="ECO:0000313" key="2">
    <source>
        <dbReference type="EMBL" id="KAJ0203307.1"/>
    </source>
</evidence>
<comment type="caution">
    <text evidence="2">The sequence shown here is derived from an EMBL/GenBank/DDBJ whole genome shotgun (WGS) entry which is preliminary data.</text>
</comment>
<dbReference type="SUPFAM" id="SSF53098">
    <property type="entry name" value="Ribonuclease H-like"/>
    <property type="match status" value="1"/>
</dbReference>
<protein>
    <recommendedName>
        <fullName evidence="1">DUF4371 domain-containing protein</fullName>
    </recommendedName>
</protein>
<proteinExistence type="predicted"/>
<dbReference type="Pfam" id="PF14291">
    <property type="entry name" value="DUF4371"/>
    <property type="match status" value="1"/>
</dbReference>
<evidence type="ECO:0000313" key="3">
    <source>
        <dbReference type="Proteomes" id="UP000235145"/>
    </source>
</evidence>
<keyword evidence="3" id="KW-1185">Reference proteome</keyword>
<dbReference type="PANTHER" id="PTHR11697:SF230">
    <property type="entry name" value="ZINC FINGER, MYM DOMAIN CONTAINING 1"/>
    <property type="match status" value="1"/>
</dbReference>
<dbReference type="InterPro" id="IPR055298">
    <property type="entry name" value="AtLOH3-like"/>
</dbReference>
<sequence length="567" mass="65418">MSQDQSLANADDLKNDPLLLLKVSISAARYLLKCEIPFHVADESEMSFQSGMFLETVKLIRDTCENVREASLQNPEESNRVETLSMQKDIVTCYAQEILKPILEEIGDDVFTLIVDDYSDMSNEKLMSVVLRYVTCGIVKERFIGLIHMEETSALFLNSAIESLFAEYGLSLKKVRGVGYDGASNMRNVFRDLKALIMKENDSVYYVHCFAYQLQLVVVAVAQEHYGSRVLFDMIPIMKEVVGASCSRKNLERESQKEKLHEAIGYKEIEIESELDEDFPILKVVDACGGSHYTTLSRLVDLFSYVFDVLEYIEVEGRNNHSRYQAYSLLAYIDSFDFMFYLHLMLNILGIIDPLSQALEKKDQDILNTISLVKSTIRKLQEFRVDGFDLLLKEISSFFEKHDMEMLNMEEDYVIRRQKINITLRQHYEFNCFNIVVDMQIQALHDRFNDASCELLTCISTLNPCESFCDFDTSKLMRLAEMYPYDFTCEERVTLKLQLDLYIDNVQHDERFANLNGISDLAKMIVETRKHLTFPLVYRLLKLALVLPVATPSVERCVSAKETVKSW</sequence>
<evidence type="ECO:0000259" key="1">
    <source>
        <dbReference type="Pfam" id="PF14291"/>
    </source>
</evidence>
<gene>
    <name evidence="2" type="ORF">LSAT_V11C500280130</name>
</gene>
<dbReference type="PANTHER" id="PTHR11697">
    <property type="entry name" value="GENERAL TRANSCRIPTION FACTOR 2-RELATED ZINC FINGER PROTEIN"/>
    <property type="match status" value="1"/>
</dbReference>
<organism evidence="2 3">
    <name type="scientific">Lactuca sativa</name>
    <name type="common">Garden lettuce</name>
    <dbReference type="NCBI Taxonomy" id="4236"/>
    <lineage>
        <taxon>Eukaryota</taxon>
        <taxon>Viridiplantae</taxon>
        <taxon>Streptophyta</taxon>
        <taxon>Embryophyta</taxon>
        <taxon>Tracheophyta</taxon>
        <taxon>Spermatophyta</taxon>
        <taxon>Magnoliopsida</taxon>
        <taxon>eudicotyledons</taxon>
        <taxon>Gunneridae</taxon>
        <taxon>Pentapetalae</taxon>
        <taxon>asterids</taxon>
        <taxon>campanulids</taxon>
        <taxon>Asterales</taxon>
        <taxon>Asteraceae</taxon>
        <taxon>Cichorioideae</taxon>
        <taxon>Cichorieae</taxon>
        <taxon>Lactucinae</taxon>
        <taxon>Lactuca</taxon>
    </lineage>
</organism>
<accession>A0A9R1VEH5</accession>
<name>A0A9R1VEH5_LACSA</name>
<feature type="domain" description="DUF4371" evidence="1">
    <location>
        <begin position="9"/>
        <end position="190"/>
    </location>
</feature>
<dbReference type="EMBL" id="NBSK02000005">
    <property type="protein sequence ID" value="KAJ0203307.1"/>
    <property type="molecule type" value="Genomic_DNA"/>
</dbReference>
<dbReference type="InterPro" id="IPR025398">
    <property type="entry name" value="DUF4371"/>
</dbReference>
<dbReference type="AlphaFoldDB" id="A0A9R1VEH5"/>